<dbReference type="InterPro" id="IPR002656">
    <property type="entry name" value="Acyl_transf_3_dom"/>
</dbReference>
<dbReference type="GO" id="GO:0016746">
    <property type="term" value="F:acyltransferase activity"/>
    <property type="evidence" value="ECO:0007669"/>
    <property type="project" value="UniProtKB-KW"/>
</dbReference>
<keyword evidence="4" id="KW-1185">Reference proteome</keyword>
<feature type="transmembrane region" description="Helical" evidence="1">
    <location>
        <begin position="320"/>
        <end position="342"/>
    </location>
</feature>
<keyword evidence="3" id="KW-0012">Acyltransferase</keyword>
<keyword evidence="1" id="KW-0812">Transmembrane</keyword>
<dbReference type="PANTHER" id="PTHR23028:SF53">
    <property type="entry name" value="ACYL_TRANSF_3 DOMAIN-CONTAINING PROTEIN"/>
    <property type="match status" value="1"/>
</dbReference>
<feature type="transmembrane region" description="Helical" evidence="1">
    <location>
        <begin position="104"/>
        <end position="123"/>
    </location>
</feature>
<feature type="transmembrane region" description="Helical" evidence="1">
    <location>
        <begin position="239"/>
        <end position="259"/>
    </location>
</feature>
<keyword evidence="1" id="KW-1133">Transmembrane helix</keyword>
<dbReference type="InterPro" id="IPR050879">
    <property type="entry name" value="Acyltransferase_3"/>
</dbReference>
<feature type="transmembrane region" description="Helical" evidence="1">
    <location>
        <begin position="354"/>
        <end position="377"/>
    </location>
</feature>
<gene>
    <name evidence="3" type="ORF">ICL07_03415</name>
</gene>
<dbReference type="Proteomes" id="UP000659124">
    <property type="component" value="Unassembled WGS sequence"/>
</dbReference>
<feature type="transmembrane region" description="Helical" evidence="1">
    <location>
        <begin position="290"/>
        <end position="308"/>
    </location>
</feature>
<accession>A0ABR7TG67</accession>
<proteinExistence type="predicted"/>
<evidence type="ECO:0000313" key="3">
    <source>
        <dbReference type="EMBL" id="MBC9929406.1"/>
    </source>
</evidence>
<feature type="transmembrane region" description="Helical" evidence="1">
    <location>
        <begin position="53"/>
        <end position="83"/>
    </location>
</feature>
<reference evidence="3 4" key="1">
    <citation type="submission" date="2020-09" db="EMBL/GenBank/DDBJ databases">
        <title>Genome sequences of type strains of Chitinophaga qingshengii and Chitinophaga varians.</title>
        <authorList>
            <person name="Kittiwongwattana C."/>
        </authorList>
    </citation>
    <scope>NUCLEOTIDE SEQUENCE [LARGE SCALE GENOMIC DNA]</scope>
    <source>
        <strain evidence="3 4">JCM 30026</strain>
    </source>
</reference>
<protein>
    <submittedName>
        <fullName evidence="3">Acyltransferase</fullName>
    </submittedName>
</protein>
<evidence type="ECO:0000256" key="1">
    <source>
        <dbReference type="SAM" id="Phobius"/>
    </source>
</evidence>
<feature type="transmembrane region" description="Helical" evidence="1">
    <location>
        <begin position="12"/>
        <end position="33"/>
    </location>
</feature>
<keyword evidence="3" id="KW-0808">Transferase</keyword>
<evidence type="ECO:0000313" key="4">
    <source>
        <dbReference type="Proteomes" id="UP000659124"/>
    </source>
</evidence>
<keyword evidence="1" id="KW-0472">Membrane</keyword>
<evidence type="ECO:0000259" key="2">
    <source>
        <dbReference type="Pfam" id="PF01757"/>
    </source>
</evidence>
<name>A0ABR7TG67_9BACT</name>
<sequence>MKPLISVAPPYFRSLDAFRGIAAIAVVVFHWQMFFYPDDVFEAGGGLNTALPFYSVLSIFYTHGTSVDIFFQISGFIFFWLYADSITSGKTTFRKFSIYRISRLYPLHLATLVTIGILQVIMLDRTGHYFVVQYNDTYHFFLNLFFIQNWGFEEGLSFNAPSWSTSVEIFLYLVFFLICKMKWHTNKVLLLLMIPLGALMQHFSLLTGKGVFSFFLGAMLYYIYVYFLQQNKTRQYFRILGPATLLLWVFVIVAHYYSFLQPAWDHTVSRFRPNLNAEQSAAAYTSVRNLIFRLTVAPCTILSLVLWETVRGQFHPRWTILGKCSYAIYLLHFPLQLIVVLIMREWHLNRQLLLSPWALITFISGLVLLSLVVYYYFERPIQNKIRQSSLSRQGILTQ</sequence>
<dbReference type="RefSeq" id="WP_188086537.1">
    <property type="nucleotide sequence ID" value="NZ_JACVFC010000001.1"/>
</dbReference>
<dbReference type="Pfam" id="PF01757">
    <property type="entry name" value="Acyl_transf_3"/>
    <property type="match status" value="1"/>
</dbReference>
<dbReference type="EMBL" id="JACVFC010000001">
    <property type="protein sequence ID" value="MBC9929406.1"/>
    <property type="molecule type" value="Genomic_DNA"/>
</dbReference>
<feature type="transmembrane region" description="Helical" evidence="1">
    <location>
        <begin position="160"/>
        <end position="179"/>
    </location>
</feature>
<feature type="domain" description="Acyltransferase 3" evidence="2">
    <location>
        <begin position="13"/>
        <end position="374"/>
    </location>
</feature>
<dbReference type="PANTHER" id="PTHR23028">
    <property type="entry name" value="ACETYLTRANSFERASE"/>
    <property type="match status" value="1"/>
</dbReference>
<comment type="caution">
    <text evidence="3">The sequence shown here is derived from an EMBL/GenBank/DDBJ whole genome shotgun (WGS) entry which is preliminary data.</text>
</comment>
<feature type="transmembrane region" description="Helical" evidence="1">
    <location>
        <begin position="188"/>
        <end position="205"/>
    </location>
</feature>
<organism evidence="3 4">
    <name type="scientific">Chitinophaga qingshengii</name>
    <dbReference type="NCBI Taxonomy" id="1569794"/>
    <lineage>
        <taxon>Bacteria</taxon>
        <taxon>Pseudomonadati</taxon>
        <taxon>Bacteroidota</taxon>
        <taxon>Chitinophagia</taxon>
        <taxon>Chitinophagales</taxon>
        <taxon>Chitinophagaceae</taxon>
        <taxon>Chitinophaga</taxon>
    </lineage>
</organism>
<feature type="transmembrane region" description="Helical" evidence="1">
    <location>
        <begin position="211"/>
        <end position="227"/>
    </location>
</feature>